<dbReference type="Pfam" id="PF01545">
    <property type="entry name" value="Cation_efflux"/>
    <property type="match status" value="1"/>
</dbReference>
<dbReference type="PANTHER" id="PTHR13414">
    <property type="entry name" value="HUEL-CATION TRANSPORTER"/>
    <property type="match status" value="1"/>
</dbReference>
<feature type="transmembrane region" description="Helical" evidence="6">
    <location>
        <begin position="78"/>
        <end position="97"/>
    </location>
</feature>
<proteinExistence type="predicted"/>
<dbReference type="Proteomes" id="UP000612956">
    <property type="component" value="Unassembled WGS sequence"/>
</dbReference>
<dbReference type="InterPro" id="IPR058533">
    <property type="entry name" value="Cation_efflux_TM"/>
</dbReference>
<dbReference type="GO" id="GO:0006829">
    <property type="term" value="P:zinc ion transport"/>
    <property type="evidence" value="ECO:0007669"/>
    <property type="project" value="InterPro"/>
</dbReference>
<keyword evidence="3 6" id="KW-0812">Transmembrane</keyword>
<dbReference type="InterPro" id="IPR027469">
    <property type="entry name" value="Cation_efflux_TMD_sf"/>
</dbReference>
<dbReference type="GO" id="GO:0008324">
    <property type="term" value="F:monoatomic cation transmembrane transporter activity"/>
    <property type="evidence" value="ECO:0007669"/>
    <property type="project" value="InterPro"/>
</dbReference>
<sequence>MAKGGESKIAILAALAANTGIMIAKFIGAFITGSSSMLAEAVHSVADTGNEALLLVGQNRAEQPADPSHPFGYARNRYFFSFVVALVLFTIGSLFAINEAIHKIINPEEIESPAVAFVILGVSFLLEGSSFLTARKQSKPLKGHRSWWYFIRHTRNPELPVVLLEDAGALVGLVFAFFGVGLSVTTGDGRWDGVGTLLIGLLLGFNAIVLIIETKSLLIGEGATPAELLAIKEAITYDERIRLVVRIQTEYLGPETLLVTARVAVEPGLEAAAIGTALDEAEARIRAGNKNACTIYLQPVAFSPDMIRAIA</sequence>
<organism evidence="8 9">
    <name type="scientific">Nocardia camponoti</name>
    <dbReference type="NCBI Taxonomy" id="1616106"/>
    <lineage>
        <taxon>Bacteria</taxon>
        <taxon>Bacillati</taxon>
        <taxon>Actinomycetota</taxon>
        <taxon>Actinomycetes</taxon>
        <taxon>Mycobacteriales</taxon>
        <taxon>Nocardiaceae</taxon>
        <taxon>Nocardia</taxon>
    </lineage>
</organism>
<evidence type="ECO:0000256" key="3">
    <source>
        <dbReference type="ARBA" id="ARBA00022692"/>
    </source>
</evidence>
<keyword evidence="2" id="KW-0813">Transport</keyword>
<protein>
    <submittedName>
        <fullName evidence="8">Cation transporter</fullName>
    </submittedName>
</protein>
<dbReference type="SUPFAM" id="SSF161111">
    <property type="entry name" value="Cation efflux protein transmembrane domain-like"/>
    <property type="match status" value="1"/>
</dbReference>
<evidence type="ECO:0000256" key="5">
    <source>
        <dbReference type="ARBA" id="ARBA00023136"/>
    </source>
</evidence>
<keyword evidence="4 6" id="KW-1133">Transmembrane helix</keyword>
<evidence type="ECO:0000256" key="4">
    <source>
        <dbReference type="ARBA" id="ARBA00022989"/>
    </source>
</evidence>
<dbReference type="Gene3D" id="1.20.1510.10">
    <property type="entry name" value="Cation efflux protein transmembrane domain"/>
    <property type="match status" value="1"/>
</dbReference>
<keyword evidence="5 6" id="KW-0472">Membrane</keyword>
<dbReference type="AlphaFoldDB" id="A0A917V7F9"/>
<reference evidence="8" key="1">
    <citation type="journal article" date="2014" name="Int. J. Syst. Evol. Microbiol.">
        <title>Complete genome sequence of Corynebacterium casei LMG S-19264T (=DSM 44701T), isolated from a smear-ripened cheese.</title>
        <authorList>
            <consortium name="US DOE Joint Genome Institute (JGI-PGF)"/>
            <person name="Walter F."/>
            <person name="Albersmeier A."/>
            <person name="Kalinowski J."/>
            <person name="Ruckert C."/>
        </authorList>
    </citation>
    <scope>NUCLEOTIDE SEQUENCE</scope>
    <source>
        <strain evidence="8">CGMCC 4.7278</strain>
    </source>
</reference>
<evidence type="ECO:0000256" key="2">
    <source>
        <dbReference type="ARBA" id="ARBA00022448"/>
    </source>
</evidence>
<dbReference type="InterPro" id="IPR002524">
    <property type="entry name" value="Cation_efflux"/>
</dbReference>
<evidence type="ECO:0000313" key="8">
    <source>
        <dbReference type="EMBL" id="GGK46461.1"/>
    </source>
</evidence>
<reference evidence="8" key="2">
    <citation type="submission" date="2020-09" db="EMBL/GenBank/DDBJ databases">
        <authorList>
            <person name="Sun Q."/>
            <person name="Zhou Y."/>
        </authorList>
    </citation>
    <scope>NUCLEOTIDE SEQUENCE</scope>
    <source>
        <strain evidence="8">CGMCC 4.7278</strain>
    </source>
</reference>
<gene>
    <name evidence="8" type="ORF">GCM10011591_17370</name>
</gene>
<dbReference type="NCBIfam" id="TIGR01297">
    <property type="entry name" value="CDF"/>
    <property type="match status" value="1"/>
</dbReference>
<dbReference type="GO" id="GO:0016020">
    <property type="term" value="C:membrane"/>
    <property type="evidence" value="ECO:0007669"/>
    <property type="project" value="UniProtKB-SubCell"/>
</dbReference>
<feature type="domain" description="Cation efflux protein transmembrane" evidence="7">
    <location>
        <begin position="11"/>
        <end position="218"/>
    </location>
</feature>
<dbReference type="EMBL" id="BMMW01000002">
    <property type="protein sequence ID" value="GGK46461.1"/>
    <property type="molecule type" value="Genomic_DNA"/>
</dbReference>
<accession>A0A917V7F9</accession>
<evidence type="ECO:0000259" key="7">
    <source>
        <dbReference type="Pfam" id="PF01545"/>
    </source>
</evidence>
<evidence type="ECO:0000256" key="6">
    <source>
        <dbReference type="SAM" id="Phobius"/>
    </source>
</evidence>
<dbReference type="PANTHER" id="PTHR13414:SF9">
    <property type="entry name" value="PROTON-COUPLED ZINC ANTIPORTER SLC30A9, MITOCHONDRIAL"/>
    <property type="match status" value="1"/>
</dbReference>
<dbReference type="RefSeq" id="WP_188828408.1">
    <property type="nucleotide sequence ID" value="NZ_BMMW01000002.1"/>
</dbReference>
<feature type="transmembrane region" description="Helical" evidence="6">
    <location>
        <begin position="9"/>
        <end position="31"/>
    </location>
</feature>
<feature type="transmembrane region" description="Helical" evidence="6">
    <location>
        <begin position="161"/>
        <end position="182"/>
    </location>
</feature>
<name>A0A917V7F9_9NOCA</name>
<keyword evidence="9" id="KW-1185">Reference proteome</keyword>
<comment type="caution">
    <text evidence="8">The sequence shown here is derived from an EMBL/GenBank/DDBJ whole genome shotgun (WGS) entry which is preliminary data.</text>
</comment>
<evidence type="ECO:0000256" key="1">
    <source>
        <dbReference type="ARBA" id="ARBA00004141"/>
    </source>
</evidence>
<evidence type="ECO:0000313" key="9">
    <source>
        <dbReference type="Proteomes" id="UP000612956"/>
    </source>
</evidence>
<feature type="transmembrane region" description="Helical" evidence="6">
    <location>
        <begin position="194"/>
        <end position="212"/>
    </location>
</feature>
<comment type="subcellular location">
    <subcellularLocation>
        <location evidence="1">Membrane</location>
        <topology evidence="1">Multi-pass membrane protein</topology>
    </subcellularLocation>
</comment>
<dbReference type="InterPro" id="IPR040177">
    <property type="entry name" value="SLC30A9"/>
</dbReference>